<dbReference type="PANTHER" id="PTHR21310:SF58">
    <property type="entry name" value="AMINOGLYCOSIDE PHOSPHOTRANSFERASE DOMAIN-CONTAINING PROTEIN"/>
    <property type="match status" value="1"/>
</dbReference>
<keyword evidence="2" id="KW-0808">Transferase</keyword>
<organism evidence="2 3">
    <name type="scientific">Moelleriella libera RCEF 2490</name>
    <dbReference type="NCBI Taxonomy" id="1081109"/>
    <lineage>
        <taxon>Eukaryota</taxon>
        <taxon>Fungi</taxon>
        <taxon>Dikarya</taxon>
        <taxon>Ascomycota</taxon>
        <taxon>Pezizomycotina</taxon>
        <taxon>Sordariomycetes</taxon>
        <taxon>Hypocreomycetidae</taxon>
        <taxon>Hypocreales</taxon>
        <taxon>Clavicipitaceae</taxon>
        <taxon>Moelleriella</taxon>
    </lineage>
</organism>
<dbReference type="InterPro" id="IPR011009">
    <property type="entry name" value="Kinase-like_dom_sf"/>
</dbReference>
<sequence>MASITTESELALKFVRSIDLPYPDRQLLECFLQNATVPLQAARYVLQRCFVGRESPDLDSFVSDWKQLINMFVYESSNYELLDEAITANIIKRDRGKCRITGLGSSFWDPLIDIHELLGAFVGSDLRDWVLSKAAFLNTYQNHWLVRKSAAAALREGFFQVSIGEELEYRVTLVGIGGSTRPSITEKCPVLRRDSFTNDSGSWLDIPDASALQILSQFAKPIRWTLVAREIARKKSNAVRGLPPPVPMWHYFSGFGVAAISMALRLIPVSVRIRVYHGLKCLGAYMYGPSCSSKVQRLPFGMYIKIASVEYHKSLANEYATLQLVRRYTDISVPRALDLVSDSEWSYLLTTKISGTCLGMCIDTLSDDEEAALVSDLQKTITALRAIPKVPAPEYAITNALGEACYDYRIIACLDAKDNVGDFIGPFVNEEDFNDTLVSGALPYVSHSSGHQIVFTHGDLNMRNVLMRNGKLSGIVDWENSGCYPEYWDYTKAHYVTKLHQRWLKIVDDVFRHFGNFDTELSIERQLWWYCY</sequence>
<evidence type="ECO:0000313" key="3">
    <source>
        <dbReference type="Proteomes" id="UP000078544"/>
    </source>
</evidence>
<accession>A0A168E381</accession>
<comment type="caution">
    <text evidence="2">The sequence shown here is derived from an EMBL/GenBank/DDBJ whole genome shotgun (WGS) entry which is preliminary data.</text>
</comment>
<dbReference type="GO" id="GO:0016301">
    <property type="term" value="F:kinase activity"/>
    <property type="evidence" value="ECO:0007669"/>
    <property type="project" value="UniProtKB-KW"/>
</dbReference>
<reference evidence="2 3" key="1">
    <citation type="journal article" date="2016" name="Genome Biol. Evol.">
        <title>Divergent and convergent evolution of fungal pathogenicity.</title>
        <authorList>
            <person name="Shang Y."/>
            <person name="Xiao G."/>
            <person name="Zheng P."/>
            <person name="Cen K."/>
            <person name="Zhan S."/>
            <person name="Wang C."/>
        </authorList>
    </citation>
    <scope>NUCLEOTIDE SEQUENCE [LARGE SCALE GENOMIC DNA]</scope>
    <source>
        <strain evidence="2 3">RCEF 2490</strain>
    </source>
</reference>
<dbReference type="OrthoDB" id="3250044at2759"/>
<evidence type="ECO:0000259" key="1">
    <source>
        <dbReference type="Pfam" id="PF01636"/>
    </source>
</evidence>
<gene>
    <name evidence="2" type="ORF">AAL_02887</name>
</gene>
<dbReference type="Pfam" id="PF01636">
    <property type="entry name" value="APH"/>
    <property type="match status" value="1"/>
</dbReference>
<name>A0A168E381_9HYPO</name>
<dbReference type="SUPFAM" id="SSF56112">
    <property type="entry name" value="Protein kinase-like (PK-like)"/>
    <property type="match status" value="1"/>
</dbReference>
<dbReference type="CDD" id="cd05120">
    <property type="entry name" value="APH_ChoK_like"/>
    <property type="match status" value="1"/>
</dbReference>
<dbReference type="AlphaFoldDB" id="A0A168E381"/>
<keyword evidence="2" id="KW-0418">Kinase</keyword>
<keyword evidence="3" id="KW-1185">Reference proteome</keyword>
<evidence type="ECO:0000313" key="2">
    <source>
        <dbReference type="EMBL" id="KZZ98369.1"/>
    </source>
</evidence>
<protein>
    <submittedName>
        <fullName evidence="2">Protein kinase-like domain protein</fullName>
    </submittedName>
</protein>
<feature type="domain" description="Aminoglycoside phosphotransferase" evidence="1">
    <location>
        <begin position="306"/>
        <end position="495"/>
    </location>
</feature>
<dbReference type="Proteomes" id="UP000078544">
    <property type="component" value="Unassembled WGS sequence"/>
</dbReference>
<dbReference type="InterPro" id="IPR002575">
    <property type="entry name" value="Aminoglycoside_PTrfase"/>
</dbReference>
<proteinExistence type="predicted"/>
<dbReference type="InterPro" id="IPR051678">
    <property type="entry name" value="AGP_Transferase"/>
</dbReference>
<dbReference type="EMBL" id="AZGY01000005">
    <property type="protein sequence ID" value="KZZ98369.1"/>
    <property type="molecule type" value="Genomic_DNA"/>
</dbReference>
<dbReference type="PANTHER" id="PTHR21310">
    <property type="entry name" value="AMINOGLYCOSIDE PHOSPHOTRANSFERASE-RELATED-RELATED"/>
    <property type="match status" value="1"/>
</dbReference>
<dbReference type="STRING" id="1081109.A0A168E381"/>
<dbReference type="Gene3D" id="3.90.1200.10">
    <property type="match status" value="1"/>
</dbReference>